<evidence type="ECO:0000313" key="9">
    <source>
        <dbReference type="Proteomes" id="UP001197093"/>
    </source>
</evidence>
<gene>
    <name evidence="8" type="ORF">NEMBOFW57_003036</name>
</gene>
<evidence type="ECO:0000256" key="5">
    <source>
        <dbReference type="SAM" id="MobiDB-lite"/>
    </source>
</evidence>
<dbReference type="PROSITE" id="PS50006">
    <property type="entry name" value="FHA_DOMAIN"/>
    <property type="match status" value="1"/>
</dbReference>
<feature type="region of interest" description="Disordered" evidence="5">
    <location>
        <begin position="617"/>
        <end position="694"/>
    </location>
</feature>
<keyword evidence="9" id="KW-1185">Reference proteome</keyword>
<feature type="compositionally biased region" description="Polar residues" evidence="5">
    <location>
        <begin position="90"/>
        <end position="108"/>
    </location>
</feature>
<evidence type="ECO:0000259" key="6">
    <source>
        <dbReference type="PROSITE" id="PS50006"/>
    </source>
</evidence>
<dbReference type="SMART" id="SM00220">
    <property type="entry name" value="S_TKc"/>
    <property type="match status" value="1"/>
</dbReference>
<evidence type="ECO:0000256" key="3">
    <source>
        <dbReference type="ARBA" id="ARBA00022840"/>
    </source>
</evidence>
<feature type="compositionally biased region" description="Basic and acidic residues" evidence="5">
    <location>
        <begin position="634"/>
        <end position="647"/>
    </location>
</feature>
<evidence type="ECO:0000256" key="1">
    <source>
        <dbReference type="ARBA" id="ARBA00005575"/>
    </source>
</evidence>
<dbReference type="SMART" id="SM00240">
    <property type="entry name" value="FHA"/>
    <property type="match status" value="1"/>
</dbReference>
<feature type="region of interest" description="Disordered" evidence="5">
    <location>
        <begin position="14"/>
        <end position="108"/>
    </location>
</feature>
<sequence>MLRRLILLLQGSPADEQESFKKVRRSERLSQRVDHDHDVLKTPVQHKHHLPSPVTHLTSESTTEFDKETTATPPQERPSQAARRRRDDNYSQGLAFSSPPQDTQAFSQQDIDPNAPLVEGVDEIKEGVWGYLLPLDTRFVRSPVVLKKKGVCPPPAATVEDSATAKNGTGKGRRASGKGQGQKDDSPTAGGYVIGRHPECDIRVDDPQVSNRHCLIFTENKGDDTLAVLEDLSTNGTYVNEAYLKRNDRRELQEGDEIAVTSSSAGFIFRYPRSRHGKTFAQQYSMKQMLGSGFFAQVFMCNEKSSGDCYAVKKFIKNPGLEEKSKYEGLHQEVAMLMGISHPNILCLKETFNEPDAVYVVLELAPNGELFGYITQHQKLTEAETRKVFKQLFEGIKHLVSISLLFREAELRTDENAQHDRNMVHRDIKPENILLMDDNLTVKIGDFGLAKIVGEASFTTTLCGTPSYVAPEILVSSKSRRYTKAVDIWSLGVVLYICLCGFPPFSDELKSPDFPYELADQIRKGLFDYPSPYWDPVGDPALDLIDSMLVVDPEKRFTIDQCLAHPWLTQKPAGLNDSTNGLVSGLAGLEMSRRAPFRERTLLSSINTVHVTERVPAGAGKPDVKVYSKNPVNHKREARPDDNRDPGEFVAMGGKGDQELFGNDGGSKYPTKDIGGKAGGEAKQKGKPKGKGGR</sequence>
<dbReference type="GO" id="GO:0004672">
    <property type="term" value="F:protein kinase activity"/>
    <property type="evidence" value="ECO:0007669"/>
    <property type="project" value="InterPro"/>
</dbReference>
<feature type="compositionally biased region" description="Basic residues" evidence="5">
    <location>
        <begin position="685"/>
        <end position="694"/>
    </location>
</feature>
<evidence type="ECO:0000313" key="8">
    <source>
        <dbReference type="EMBL" id="KAG7292991.1"/>
    </source>
</evidence>
<evidence type="ECO:0000259" key="7">
    <source>
        <dbReference type="PROSITE" id="PS50011"/>
    </source>
</evidence>
<dbReference type="InterPro" id="IPR000253">
    <property type="entry name" value="FHA_dom"/>
</dbReference>
<dbReference type="CDD" id="cd05117">
    <property type="entry name" value="STKc_CAMK"/>
    <property type="match status" value="1"/>
</dbReference>
<name>A0AAD4F467_9PEZI</name>
<dbReference type="InterPro" id="IPR008271">
    <property type="entry name" value="Ser/Thr_kinase_AS"/>
</dbReference>
<feature type="domain" description="FHA" evidence="6">
    <location>
        <begin position="192"/>
        <end position="244"/>
    </location>
</feature>
<comment type="caution">
    <text evidence="8">The sequence shown here is derived from an EMBL/GenBank/DDBJ whole genome shotgun (WGS) entry which is preliminary data.</text>
</comment>
<feature type="region of interest" description="Disordered" evidence="5">
    <location>
        <begin position="155"/>
        <end position="191"/>
    </location>
</feature>
<feature type="compositionally biased region" description="Basic and acidic residues" evidence="5">
    <location>
        <begin position="670"/>
        <end position="684"/>
    </location>
</feature>
<dbReference type="InterPro" id="IPR011009">
    <property type="entry name" value="Kinase-like_dom_sf"/>
</dbReference>
<protein>
    <submittedName>
        <fullName evidence="8">Uncharacterized protein</fullName>
    </submittedName>
</protein>
<dbReference type="InterPro" id="IPR017441">
    <property type="entry name" value="Protein_kinase_ATP_BS"/>
</dbReference>
<dbReference type="Pfam" id="PF00498">
    <property type="entry name" value="FHA"/>
    <property type="match status" value="1"/>
</dbReference>
<dbReference type="CDD" id="cd00060">
    <property type="entry name" value="FHA"/>
    <property type="match status" value="1"/>
</dbReference>
<organism evidence="8 9">
    <name type="scientific">Staphylotrichum longicolle</name>
    <dbReference type="NCBI Taxonomy" id="669026"/>
    <lineage>
        <taxon>Eukaryota</taxon>
        <taxon>Fungi</taxon>
        <taxon>Dikarya</taxon>
        <taxon>Ascomycota</taxon>
        <taxon>Pezizomycotina</taxon>
        <taxon>Sordariomycetes</taxon>
        <taxon>Sordariomycetidae</taxon>
        <taxon>Sordariales</taxon>
        <taxon>Chaetomiaceae</taxon>
        <taxon>Staphylotrichum</taxon>
    </lineage>
</organism>
<reference evidence="8" key="1">
    <citation type="submission" date="2023-02" db="EMBL/GenBank/DDBJ databases">
        <authorList>
            <person name="Palmer J.M."/>
        </authorList>
    </citation>
    <scope>NUCLEOTIDE SEQUENCE</scope>
    <source>
        <strain evidence="8">FW57</strain>
    </source>
</reference>
<dbReference type="Gene3D" id="2.60.200.20">
    <property type="match status" value="1"/>
</dbReference>
<dbReference type="SUPFAM" id="SSF49879">
    <property type="entry name" value="SMAD/FHA domain"/>
    <property type="match status" value="1"/>
</dbReference>
<dbReference type="FunFam" id="1.10.510.10:FF:000571">
    <property type="entry name" value="Maternal embryonic leucine zipper kinase"/>
    <property type="match status" value="1"/>
</dbReference>
<proteinExistence type="inferred from homology"/>
<dbReference type="SUPFAM" id="SSF56112">
    <property type="entry name" value="Protein kinase-like (PK-like)"/>
    <property type="match status" value="1"/>
</dbReference>
<dbReference type="Gene3D" id="1.10.510.10">
    <property type="entry name" value="Transferase(Phosphotransferase) domain 1"/>
    <property type="match status" value="1"/>
</dbReference>
<accession>A0AAD4F467</accession>
<dbReference type="PROSITE" id="PS00108">
    <property type="entry name" value="PROTEIN_KINASE_ST"/>
    <property type="match status" value="1"/>
</dbReference>
<comment type="similarity">
    <text evidence="1">Belongs to the protein kinase superfamily. CAMK Ser/Thr protein kinase family. CHEK2 subfamily.</text>
</comment>
<keyword evidence="3 4" id="KW-0067">ATP-binding</keyword>
<dbReference type="EMBL" id="JAHCVI010000001">
    <property type="protein sequence ID" value="KAG7292991.1"/>
    <property type="molecule type" value="Genomic_DNA"/>
</dbReference>
<keyword evidence="2 4" id="KW-0547">Nucleotide-binding</keyword>
<dbReference type="AlphaFoldDB" id="A0AAD4F467"/>
<dbReference type="PROSITE" id="PS50011">
    <property type="entry name" value="PROTEIN_KINASE_DOM"/>
    <property type="match status" value="1"/>
</dbReference>
<dbReference type="Pfam" id="PF00069">
    <property type="entry name" value="Pkinase"/>
    <property type="match status" value="2"/>
</dbReference>
<dbReference type="PANTHER" id="PTHR24347">
    <property type="entry name" value="SERINE/THREONINE-PROTEIN KINASE"/>
    <property type="match status" value="1"/>
</dbReference>
<feature type="binding site" evidence="4">
    <location>
        <position position="314"/>
    </location>
    <ligand>
        <name>ATP</name>
        <dbReference type="ChEBI" id="CHEBI:30616"/>
    </ligand>
</feature>
<dbReference type="PROSITE" id="PS00107">
    <property type="entry name" value="PROTEIN_KINASE_ATP"/>
    <property type="match status" value="1"/>
</dbReference>
<dbReference type="InterPro" id="IPR008984">
    <property type="entry name" value="SMAD_FHA_dom_sf"/>
</dbReference>
<feature type="domain" description="Protein kinase" evidence="7">
    <location>
        <begin position="284"/>
        <end position="568"/>
    </location>
</feature>
<evidence type="ECO:0000256" key="2">
    <source>
        <dbReference type="ARBA" id="ARBA00022741"/>
    </source>
</evidence>
<dbReference type="GO" id="GO:0005524">
    <property type="term" value="F:ATP binding"/>
    <property type="evidence" value="ECO:0007669"/>
    <property type="project" value="UniProtKB-UniRule"/>
</dbReference>
<dbReference type="Proteomes" id="UP001197093">
    <property type="component" value="Unassembled WGS sequence"/>
</dbReference>
<dbReference type="InterPro" id="IPR000719">
    <property type="entry name" value="Prot_kinase_dom"/>
</dbReference>
<feature type="compositionally biased region" description="Basic and acidic residues" evidence="5">
    <location>
        <begin position="18"/>
        <end position="40"/>
    </location>
</feature>
<evidence type="ECO:0000256" key="4">
    <source>
        <dbReference type="PROSITE-ProRule" id="PRU10141"/>
    </source>
</evidence>